<dbReference type="Proteomes" id="UP000466831">
    <property type="component" value="Chromosome"/>
</dbReference>
<proteinExistence type="inferred from homology"/>
<sequence length="226" mass="24570">MSHPGMQLYDVMRTTFAAREFTDDPLPDTVLERIFDNARFAPSGGNRQGAHITVVRDAAVRRRLAELGMPAARRYFAQLQAGEKPWNSIHPSAVPQQAIDETEIPDTFVAPIAKAPVVLVVSVDLTVVAALDQHLDRVGIAGGASVYPLIWNILLAARSEGYGGTITTMAIAAEEEVRGLLGIPDRHAVAAVVPLGKPVRQLSTLRRRPVAEFITRDRFDGPAFDT</sequence>
<keyword evidence="5" id="KW-1185">Reference proteome</keyword>
<evidence type="ECO:0000259" key="3">
    <source>
        <dbReference type="Pfam" id="PF00881"/>
    </source>
</evidence>
<protein>
    <submittedName>
        <fullName evidence="4">Nitroreductase</fullName>
    </submittedName>
</protein>
<dbReference type="InterPro" id="IPR029479">
    <property type="entry name" value="Nitroreductase"/>
</dbReference>
<keyword evidence="2" id="KW-0560">Oxidoreductase</keyword>
<dbReference type="EMBL" id="AP022584">
    <property type="protein sequence ID" value="BBY11441.1"/>
    <property type="molecule type" value="Genomic_DNA"/>
</dbReference>
<feature type="domain" description="Nitroreductase" evidence="3">
    <location>
        <begin position="18"/>
        <end position="197"/>
    </location>
</feature>
<dbReference type="Gene3D" id="3.40.109.10">
    <property type="entry name" value="NADH Oxidase"/>
    <property type="match status" value="1"/>
</dbReference>
<accession>A0ABM7JC34</accession>
<dbReference type="PANTHER" id="PTHR43673">
    <property type="entry name" value="NAD(P)H NITROREDUCTASE YDGI-RELATED"/>
    <property type="match status" value="1"/>
</dbReference>
<name>A0ABM7JC34_9MYCO</name>
<evidence type="ECO:0000313" key="5">
    <source>
        <dbReference type="Proteomes" id="UP000466831"/>
    </source>
</evidence>
<dbReference type="InterPro" id="IPR000415">
    <property type="entry name" value="Nitroreductase-like"/>
</dbReference>
<dbReference type="Pfam" id="PF00881">
    <property type="entry name" value="Nitroreductase"/>
    <property type="match status" value="1"/>
</dbReference>
<reference evidence="4 5" key="1">
    <citation type="journal article" date="2019" name="Emerg. Microbes Infect.">
        <title>Comprehensive subspecies identification of 175 nontuberculous mycobacteria species based on 7547 genomic profiles.</title>
        <authorList>
            <person name="Matsumoto Y."/>
            <person name="Kinjo T."/>
            <person name="Motooka D."/>
            <person name="Nabeya D."/>
            <person name="Jung N."/>
            <person name="Uechi K."/>
            <person name="Horii T."/>
            <person name="Iida T."/>
            <person name="Fujita J."/>
            <person name="Nakamura S."/>
        </authorList>
    </citation>
    <scope>NUCLEOTIDE SEQUENCE [LARGE SCALE GENOMIC DNA]</scope>
    <source>
        <strain evidence="4 5">JCM 17324</strain>
    </source>
</reference>
<evidence type="ECO:0000313" key="4">
    <source>
        <dbReference type="EMBL" id="BBY11441.1"/>
    </source>
</evidence>
<organism evidence="4 5">
    <name type="scientific">Mycobacterium marseillense</name>
    <dbReference type="NCBI Taxonomy" id="701042"/>
    <lineage>
        <taxon>Bacteria</taxon>
        <taxon>Bacillati</taxon>
        <taxon>Actinomycetota</taxon>
        <taxon>Actinomycetes</taxon>
        <taxon>Mycobacteriales</taxon>
        <taxon>Mycobacteriaceae</taxon>
        <taxon>Mycobacterium</taxon>
        <taxon>Mycobacterium avium complex (MAC)</taxon>
    </lineage>
</organism>
<comment type="similarity">
    <text evidence="1">Belongs to the nitroreductase family.</text>
</comment>
<evidence type="ECO:0000256" key="1">
    <source>
        <dbReference type="ARBA" id="ARBA00007118"/>
    </source>
</evidence>
<evidence type="ECO:0000256" key="2">
    <source>
        <dbReference type="ARBA" id="ARBA00023002"/>
    </source>
</evidence>
<dbReference type="SUPFAM" id="SSF55469">
    <property type="entry name" value="FMN-dependent nitroreductase-like"/>
    <property type="match status" value="1"/>
</dbReference>
<gene>
    <name evidence="4" type="ORF">MMARJ_21810</name>
</gene>
<dbReference type="CDD" id="cd02062">
    <property type="entry name" value="Nitro_FMN_reductase"/>
    <property type="match status" value="1"/>
</dbReference>
<dbReference type="PANTHER" id="PTHR43673:SF10">
    <property type="entry name" value="NADH DEHYDROGENASE_NAD(P)H NITROREDUCTASE XCC3605-RELATED"/>
    <property type="match status" value="1"/>
</dbReference>